<dbReference type="RefSeq" id="WP_095265016.1">
    <property type="nucleotide sequence ID" value="NZ_NPBY01000030.1"/>
</dbReference>
<accession>A0A268EW08</accession>
<keyword evidence="7" id="KW-1185">Reference proteome</keyword>
<evidence type="ECO:0000313" key="7">
    <source>
        <dbReference type="Proteomes" id="UP000435177"/>
    </source>
</evidence>
<dbReference type="PANTHER" id="PTHR18901:SF38">
    <property type="entry name" value="PSEUDOURIDINE-5'-PHOSPHATASE"/>
    <property type="match status" value="1"/>
</dbReference>
<dbReference type="SFLD" id="SFLDG01135">
    <property type="entry name" value="C1.5.6:_HAD__Beta-PGM__Phospha"/>
    <property type="match status" value="1"/>
</dbReference>
<dbReference type="SFLD" id="SFLDS00003">
    <property type="entry name" value="Haloacid_Dehalogenase"/>
    <property type="match status" value="1"/>
</dbReference>
<dbReference type="AlphaFoldDB" id="A0A268EW08"/>
<keyword evidence="2" id="KW-0479">Metal-binding</keyword>
<dbReference type="PANTHER" id="PTHR18901">
    <property type="entry name" value="2-DEOXYGLUCOSE-6-PHOSPHATE PHOSPHATASE 2"/>
    <property type="match status" value="1"/>
</dbReference>
<dbReference type="InterPro" id="IPR036412">
    <property type="entry name" value="HAD-like_sf"/>
</dbReference>
<dbReference type="SUPFAM" id="SSF56784">
    <property type="entry name" value="HAD-like"/>
    <property type="match status" value="1"/>
</dbReference>
<dbReference type="Pfam" id="PF13419">
    <property type="entry name" value="HAD_2"/>
    <property type="match status" value="1"/>
</dbReference>
<dbReference type="InterPro" id="IPR041492">
    <property type="entry name" value="HAD_2"/>
</dbReference>
<protein>
    <submittedName>
        <fullName evidence="4">HAD-IA family hydrolase</fullName>
    </submittedName>
    <submittedName>
        <fullName evidence="5">Phosphoglycolate phosphatase</fullName>
    </submittedName>
</protein>
<dbReference type="Proteomes" id="UP000435177">
    <property type="component" value="Unassembled WGS sequence"/>
</dbReference>
<comment type="caution">
    <text evidence="5">The sequence shown here is derived from an EMBL/GenBank/DDBJ whole genome shotgun (WGS) entry which is preliminary data.</text>
</comment>
<comment type="similarity">
    <text evidence="1">Belongs to the HAD-like hydrolase superfamily. CbbY/CbbZ/Gph/YieH family.</text>
</comment>
<proteinExistence type="inferred from homology"/>
<dbReference type="PRINTS" id="PR00413">
    <property type="entry name" value="HADHALOGNASE"/>
</dbReference>
<evidence type="ECO:0000256" key="2">
    <source>
        <dbReference type="ARBA" id="ARBA00022723"/>
    </source>
</evidence>
<reference evidence="4 7" key="2">
    <citation type="submission" date="2019-11" db="EMBL/GenBank/DDBJ databases">
        <title>Draft genome sequences of five Paenibacillus species of dairy origin.</title>
        <authorList>
            <person name="Olajide A.M."/>
            <person name="Chen S."/>
            <person name="Lapointe G."/>
        </authorList>
    </citation>
    <scope>NUCLEOTIDE SEQUENCE [LARGE SCALE GENOMIC DNA]</scope>
    <source>
        <strain evidence="4 7">3CS1</strain>
    </source>
</reference>
<gene>
    <name evidence="5" type="ORF">CHH67_09935</name>
    <name evidence="4" type="ORF">GNP94_16590</name>
</gene>
<dbReference type="EMBL" id="NPBY01000030">
    <property type="protein sequence ID" value="PAD77317.1"/>
    <property type="molecule type" value="Genomic_DNA"/>
</dbReference>
<dbReference type="Proteomes" id="UP000215596">
    <property type="component" value="Unassembled WGS sequence"/>
</dbReference>
<dbReference type="InterPro" id="IPR023214">
    <property type="entry name" value="HAD_sf"/>
</dbReference>
<name>A0A268EW08_9BACL</name>
<keyword evidence="3 4" id="KW-0378">Hydrolase</keyword>
<evidence type="ECO:0000256" key="3">
    <source>
        <dbReference type="ARBA" id="ARBA00022801"/>
    </source>
</evidence>
<dbReference type="EMBL" id="WOAA01000015">
    <property type="protein sequence ID" value="MUG67609.1"/>
    <property type="molecule type" value="Genomic_DNA"/>
</dbReference>
<dbReference type="Gene3D" id="1.10.150.240">
    <property type="entry name" value="Putative phosphatase, domain 2"/>
    <property type="match status" value="1"/>
</dbReference>
<dbReference type="SFLD" id="SFLDG01129">
    <property type="entry name" value="C1.5:_HAD__Beta-PGM__Phosphata"/>
    <property type="match status" value="1"/>
</dbReference>
<dbReference type="InterPro" id="IPR023198">
    <property type="entry name" value="PGP-like_dom2"/>
</dbReference>
<dbReference type="GO" id="GO:0046872">
    <property type="term" value="F:metal ion binding"/>
    <property type="evidence" value="ECO:0007669"/>
    <property type="project" value="UniProtKB-KW"/>
</dbReference>
<evidence type="ECO:0000313" key="4">
    <source>
        <dbReference type="EMBL" id="MUG67609.1"/>
    </source>
</evidence>
<reference evidence="5 6" key="1">
    <citation type="submission" date="2017-07" db="EMBL/GenBank/DDBJ databases">
        <title>Isolation and whole genome analysis of endospore-forming bacteria from heroin.</title>
        <authorList>
            <person name="Kalinowski J."/>
            <person name="Ahrens B."/>
            <person name="Al-Dilaimi A."/>
            <person name="Winkler A."/>
            <person name="Wibberg D."/>
            <person name="Schleenbecker U."/>
            <person name="Ruckert C."/>
            <person name="Wolfel R."/>
            <person name="Grass G."/>
        </authorList>
    </citation>
    <scope>NUCLEOTIDE SEQUENCE [LARGE SCALE GENOMIC DNA]</scope>
    <source>
        <strain evidence="5 6">7537-G1</strain>
    </source>
</reference>
<dbReference type="OrthoDB" id="9797743at2"/>
<dbReference type="GO" id="GO:0016787">
    <property type="term" value="F:hydrolase activity"/>
    <property type="evidence" value="ECO:0007669"/>
    <property type="project" value="UniProtKB-KW"/>
</dbReference>
<evidence type="ECO:0000313" key="5">
    <source>
        <dbReference type="EMBL" id="PAD77317.1"/>
    </source>
</evidence>
<dbReference type="FunFam" id="3.40.50.1000:FF:000036">
    <property type="entry name" value="HAD family hydrolase"/>
    <property type="match status" value="1"/>
</dbReference>
<sequence length="220" mass="24985">MIKGFIFDFDGTIIDTETAWYYAFREAYQEYGVELTLAHYSTCIGTSLNSFNPYEYLMTDLNLPIDKEEFRIAVQQRHSELMEKEAIRPGILEFLNSAKEANLKLGLASSSSKAWVEKHLELLDIQDYFECIRTSDDVARVKPDPELYVQTLEFLDLAPSDAVAIEDSPNGSKAAAAAGMHCVVIPNELTRYLEFDVPHHKTDSLSSLDFEHVVTRKIFS</sequence>
<organism evidence="5 6">
    <name type="scientific">Paenibacillus campinasensis</name>
    <dbReference type="NCBI Taxonomy" id="66347"/>
    <lineage>
        <taxon>Bacteria</taxon>
        <taxon>Bacillati</taxon>
        <taxon>Bacillota</taxon>
        <taxon>Bacilli</taxon>
        <taxon>Bacillales</taxon>
        <taxon>Paenibacillaceae</taxon>
        <taxon>Paenibacillus</taxon>
    </lineage>
</organism>
<dbReference type="NCBIfam" id="TIGR01509">
    <property type="entry name" value="HAD-SF-IA-v3"/>
    <property type="match status" value="1"/>
</dbReference>
<evidence type="ECO:0000256" key="1">
    <source>
        <dbReference type="ARBA" id="ARBA00006171"/>
    </source>
</evidence>
<dbReference type="InterPro" id="IPR006439">
    <property type="entry name" value="HAD-SF_hydro_IA"/>
</dbReference>
<dbReference type="Gene3D" id="3.40.50.1000">
    <property type="entry name" value="HAD superfamily/HAD-like"/>
    <property type="match status" value="1"/>
</dbReference>
<dbReference type="CDD" id="cd16423">
    <property type="entry name" value="HAD_BPGM-like"/>
    <property type="match status" value="1"/>
</dbReference>
<evidence type="ECO:0000313" key="6">
    <source>
        <dbReference type="Proteomes" id="UP000215596"/>
    </source>
</evidence>